<evidence type="ECO:0000313" key="8">
    <source>
        <dbReference type="EMBL" id="TRM56279.1"/>
    </source>
</evidence>
<evidence type="ECO:0000256" key="2">
    <source>
        <dbReference type="ARBA" id="ARBA00022692"/>
    </source>
</evidence>
<dbReference type="Pfam" id="PF00005">
    <property type="entry name" value="ABC_tran"/>
    <property type="match status" value="1"/>
</dbReference>
<dbReference type="GO" id="GO:0016020">
    <property type="term" value="C:membrane"/>
    <property type="evidence" value="ECO:0007669"/>
    <property type="project" value="TreeGrafter"/>
</dbReference>
<evidence type="ECO:0000256" key="4">
    <source>
        <dbReference type="ARBA" id="ARBA00022840"/>
    </source>
</evidence>
<keyword evidence="3" id="KW-0547">Nucleotide-binding</keyword>
<dbReference type="SMART" id="SM00382">
    <property type="entry name" value="AAA"/>
    <property type="match status" value="1"/>
</dbReference>
<keyword evidence="5" id="KW-1133">Transmembrane helix</keyword>
<evidence type="ECO:0000256" key="6">
    <source>
        <dbReference type="ARBA" id="ARBA00023136"/>
    </source>
</evidence>
<dbReference type="PANTHER" id="PTHR24223">
    <property type="entry name" value="ATP-BINDING CASSETTE SUB-FAMILY C"/>
    <property type="match status" value="1"/>
</dbReference>
<accession>A0A550BUR0</accession>
<keyword evidence="9" id="KW-1185">Reference proteome</keyword>
<dbReference type="PANTHER" id="PTHR24223:SF356">
    <property type="entry name" value="ATP-BINDING CASSETTE TRANSPORTER ABC4"/>
    <property type="match status" value="1"/>
</dbReference>
<dbReference type="SUPFAM" id="SSF52540">
    <property type="entry name" value="P-loop containing nucleoside triphosphate hydrolases"/>
    <property type="match status" value="1"/>
</dbReference>
<dbReference type="GO" id="GO:0042626">
    <property type="term" value="F:ATPase-coupled transmembrane transporter activity"/>
    <property type="evidence" value="ECO:0007669"/>
    <property type="project" value="TreeGrafter"/>
</dbReference>
<evidence type="ECO:0000256" key="3">
    <source>
        <dbReference type="ARBA" id="ARBA00022741"/>
    </source>
</evidence>
<reference evidence="8 9" key="1">
    <citation type="journal article" date="2019" name="New Phytol.">
        <title>Comparative genomics reveals unique wood-decay strategies and fruiting body development in the Schizophyllaceae.</title>
        <authorList>
            <person name="Almasi E."/>
            <person name="Sahu N."/>
            <person name="Krizsan K."/>
            <person name="Balint B."/>
            <person name="Kovacs G.M."/>
            <person name="Kiss B."/>
            <person name="Cseklye J."/>
            <person name="Drula E."/>
            <person name="Henrissat B."/>
            <person name="Nagy I."/>
            <person name="Chovatia M."/>
            <person name="Adam C."/>
            <person name="LaButti K."/>
            <person name="Lipzen A."/>
            <person name="Riley R."/>
            <person name="Grigoriev I.V."/>
            <person name="Nagy L.G."/>
        </authorList>
    </citation>
    <scope>NUCLEOTIDE SEQUENCE [LARGE SCALE GENOMIC DNA]</scope>
    <source>
        <strain evidence="8 9">NL-1724</strain>
    </source>
</reference>
<protein>
    <submittedName>
        <fullName evidence="8">P-loop containing nucleoside triphosphate hydrolase protein</fullName>
    </submittedName>
</protein>
<dbReference type="PROSITE" id="PS50893">
    <property type="entry name" value="ABC_TRANSPORTER_2"/>
    <property type="match status" value="1"/>
</dbReference>
<comment type="caution">
    <text evidence="8">The sequence shown here is derived from an EMBL/GenBank/DDBJ whole genome shotgun (WGS) entry which is preliminary data.</text>
</comment>
<evidence type="ECO:0000313" key="9">
    <source>
        <dbReference type="Proteomes" id="UP000320762"/>
    </source>
</evidence>
<dbReference type="InterPro" id="IPR003593">
    <property type="entry name" value="AAA+_ATPase"/>
</dbReference>
<organism evidence="8 9">
    <name type="scientific">Schizophyllum amplum</name>
    <dbReference type="NCBI Taxonomy" id="97359"/>
    <lineage>
        <taxon>Eukaryota</taxon>
        <taxon>Fungi</taxon>
        <taxon>Dikarya</taxon>
        <taxon>Basidiomycota</taxon>
        <taxon>Agaricomycotina</taxon>
        <taxon>Agaricomycetes</taxon>
        <taxon>Agaricomycetidae</taxon>
        <taxon>Agaricales</taxon>
        <taxon>Schizophyllaceae</taxon>
        <taxon>Schizophyllum</taxon>
    </lineage>
</organism>
<dbReference type="InterPro" id="IPR050173">
    <property type="entry name" value="ABC_transporter_C-like"/>
</dbReference>
<dbReference type="Proteomes" id="UP000320762">
    <property type="component" value="Unassembled WGS sequence"/>
</dbReference>
<feature type="domain" description="ABC transporter" evidence="7">
    <location>
        <begin position="79"/>
        <end position="336"/>
    </location>
</feature>
<dbReference type="GO" id="GO:0005524">
    <property type="term" value="F:ATP binding"/>
    <property type="evidence" value="ECO:0007669"/>
    <property type="project" value="UniProtKB-KW"/>
</dbReference>
<sequence length="350" mass="38211">MARQSPEYSDWHNSVGFSGMVLFWVRMMNILEGDCNSVERINQYLKIEQEPATSSTGNPPASLALDGHPPASWPASGELDVRNLSASYSKGGPKVLHGLTFHIKSGERVGVVGRTGAGKSSLSLALLRCIETEGEVYYDALDTRKVSLEALRNSITIIPQVPEMISGSLRENLDPFGEHDDAALNDALRAAGLFALQEDAENKTTAKSVNKTTAAKLTLDTHIASGGSSLSVGQRQIVALARALVRRSRVLVLDEDAYVRDRTYASLSDYRTDSIIQSSLRRQLGSDVTLILIAHRLQTVMDADRIIVLDAGKIVEFDTPRALLSRPEGIFAALVREAPDREKLERVTVE</sequence>
<gene>
    <name evidence="8" type="ORF">BD626DRAFT_541437</name>
</gene>
<dbReference type="OrthoDB" id="6500128at2759"/>
<evidence type="ECO:0000259" key="7">
    <source>
        <dbReference type="PROSITE" id="PS50893"/>
    </source>
</evidence>
<dbReference type="AlphaFoldDB" id="A0A550BUR0"/>
<evidence type="ECO:0000256" key="1">
    <source>
        <dbReference type="ARBA" id="ARBA00022448"/>
    </source>
</evidence>
<dbReference type="InterPro" id="IPR003439">
    <property type="entry name" value="ABC_transporter-like_ATP-bd"/>
</dbReference>
<dbReference type="Gene3D" id="3.40.50.300">
    <property type="entry name" value="P-loop containing nucleotide triphosphate hydrolases"/>
    <property type="match status" value="1"/>
</dbReference>
<keyword evidence="6" id="KW-0472">Membrane</keyword>
<dbReference type="CDD" id="cd03244">
    <property type="entry name" value="ABCC_MRP_domain2"/>
    <property type="match status" value="1"/>
</dbReference>
<dbReference type="InterPro" id="IPR027417">
    <property type="entry name" value="P-loop_NTPase"/>
</dbReference>
<keyword evidence="8" id="KW-0378">Hydrolase</keyword>
<dbReference type="EMBL" id="VDMD01000075">
    <property type="protein sequence ID" value="TRM56279.1"/>
    <property type="molecule type" value="Genomic_DNA"/>
</dbReference>
<keyword evidence="2" id="KW-0812">Transmembrane</keyword>
<evidence type="ECO:0000256" key="5">
    <source>
        <dbReference type="ARBA" id="ARBA00022989"/>
    </source>
</evidence>
<keyword evidence="4" id="KW-0067">ATP-binding</keyword>
<proteinExistence type="predicted"/>
<dbReference type="FunFam" id="3.40.50.300:FF:000630">
    <property type="entry name" value="ATP-binding cassette (ABC) transporter, putative"/>
    <property type="match status" value="1"/>
</dbReference>
<keyword evidence="1" id="KW-0813">Transport</keyword>
<dbReference type="STRING" id="97359.A0A550BUR0"/>
<dbReference type="GO" id="GO:0016887">
    <property type="term" value="F:ATP hydrolysis activity"/>
    <property type="evidence" value="ECO:0007669"/>
    <property type="project" value="InterPro"/>
</dbReference>
<name>A0A550BUR0_9AGAR</name>